<organism evidence="2 3">
    <name type="scientific">Escallonia herrerae</name>
    <dbReference type="NCBI Taxonomy" id="1293975"/>
    <lineage>
        <taxon>Eukaryota</taxon>
        <taxon>Viridiplantae</taxon>
        <taxon>Streptophyta</taxon>
        <taxon>Embryophyta</taxon>
        <taxon>Tracheophyta</taxon>
        <taxon>Spermatophyta</taxon>
        <taxon>Magnoliopsida</taxon>
        <taxon>eudicotyledons</taxon>
        <taxon>Gunneridae</taxon>
        <taxon>Pentapetalae</taxon>
        <taxon>asterids</taxon>
        <taxon>campanulids</taxon>
        <taxon>Escalloniales</taxon>
        <taxon>Escalloniaceae</taxon>
        <taxon>Escallonia</taxon>
    </lineage>
</organism>
<evidence type="ECO:0000313" key="3">
    <source>
        <dbReference type="Proteomes" id="UP001188597"/>
    </source>
</evidence>
<dbReference type="GO" id="GO:0032204">
    <property type="term" value="P:regulation of telomere maintenance"/>
    <property type="evidence" value="ECO:0007669"/>
    <property type="project" value="TreeGrafter"/>
</dbReference>
<feature type="region of interest" description="Disordered" evidence="1">
    <location>
        <begin position="423"/>
        <end position="455"/>
    </location>
</feature>
<proteinExistence type="predicted"/>
<dbReference type="FunFam" id="3.40.50.300:FF:000978">
    <property type="entry name" value="YLP motif-containing protein 1 isoform X3"/>
    <property type="match status" value="1"/>
</dbReference>
<evidence type="ECO:0000256" key="1">
    <source>
        <dbReference type="SAM" id="MobiDB-lite"/>
    </source>
</evidence>
<dbReference type="InterPro" id="IPR027417">
    <property type="entry name" value="P-loop_NTPase"/>
</dbReference>
<keyword evidence="3" id="KW-1185">Reference proteome</keyword>
<feature type="region of interest" description="Disordered" evidence="1">
    <location>
        <begin position="768"/>
        <end position="837"/>
    </location>
</feature>
<dbReference type="Proteomes" id="UP001188597">
    <property type="component" value="Unassembled WGS sequence"/>
</dbReference>
<evidence type="ECO:0000313" key="2">
    <source>
        <dbReference type="EMBL" id="KAK3023999.1"/>
    </source>
</evidence>
<dbReference type="InterPro" id="IPR026314">
    <property type="entry name" value="YLP_motif_con_p1"/>
</dbReference>
<protein>
    <recommendedName>
        <fullName evidence="4">YLP motif-containing protein 1</fullName>
    </recommendedName>
</protein>
<feature type="region of interest" description="Disordered" evidence="1">
    <location>
        <begin position="238"/>
        <end position="276"/>
    </location>
</feature>
<feature type="compositionally biased region" description="Basic and acidic residues" evidence="1">
    <location>
        <begin position="791"/>
        <end position="819"/>
    </location>
</feature>
<feature type="region of interest" description="Disordered" evidence="1">
    <location>
        <begin position="306"/>
        <end position="347"/>
    </location>
</feature>
<feature type="compositionally biased region" description="Pro residues" evidence="1">
    <location>
        <begin position="439"/>
        <end position="455"/>
    </location>
</feature>
<sequence length="941" mass="105561">MDYSWRPPPPPFQGNTCPTCSISHFPFCPPLHQNPSFRFHPDQFRPPYDPFLDHPGPAATALHRPFAGKFGDQLPWHRNPSLETDPYGRFHEPQYRDPVMGNRGNELVYSTDAYGFTGFDKGSVGIKRMRVDDRDSYGNSLGVSVDHERRLKLIRDHGSLPQATVGSGMGFNCEIDGYHENSVVNRSLERGDYNELRSRDMAVKSRCGFEVNEIGNVERKGSHGLAFGHQYVHGDRTEELGKSNYGHGKSSWPSSQPVGRFANSEQAQQRWHEEAPHHEGRTLYNSHAGEKSVHSARYSFSEAPNENYEGLTPQQPHPFESVSQHEPHYSRPDNLQGMSGSKGPYYDRDLDDQLAQPYRMHHSMPVDHDFLSPGQMREVRQSFGVNVPSRDAFEGSFGHQKFPVQSPYGLKSFSEERGYPISPDMNVGPIQAHVTNFQPPLPASPPPPLPLDPPGQPYVDPFASSSPSKTTSSLFPIVVSSSVDVPSSYVPVPEVQSSKQTYFTNRPHMHASNGFSTEEFQASQGMSRQYSGENQSFSSRHLSIDKPKVVDAFHLFKPPHRATRPDHMVIILRGLPGSGKSYLAKMLRDLEVENGGDAPRIHSMDDYFMTEVEKEVEESEVPKSSGSARVKKRTMKVMEYCYEPEMEEAYRSSMFKAFKKTIDDGVFSFIIVDDRNLRVADFAQFWAIAKRSGYEVYLLEATYKDPAGCAARNVHGFTQDDIQKMAAQWEDAPSLYVKLDPKALLHGDDLEDNGILEVDMDTDDLCGREEREPENVNGPPADDLSSDGPSEDDRVWHGKDGGGHPVEEVKELGRSKWSTDLDEDDTERTEGTKGNSSALSGLIQAYSKEGKSVRWGDQVGTTGFSIGAAKRANVLSIVIGPGAGYNLKSNPIPEEEKFKSSRNTGEFKRQNIFQEQIRAERESFRAVFDKRRHRVGLNAEE</sequence>
<dbReference type="Gene3D" id="3.40.50.300">
    <property type="entry name" value="P-loop containing nucleotide triphosphate hydrolases"/>
    <property type="match status" value="1"/>
</dbReference>
<dbReference type="PANTHER" id="PTHR13413">
    <property type="entry name" value="YLP MOTIF CONTAINING PROTEIN NUCLEAR PROTEIN ZAP"/>
    <property type="match status" value="1"/>
</dbReference>
<dbReference type="SUPFAM" id="SSF52540">
    <property type="entry name" value="P-loop containing nucleoside triphosphate hydrolases"/>
    <property type="match status" value="1"/>
</dbReference>
<name>A0AA89B0C9_9ASTE</name>
<evidence type="ECO:0008006" key="4">
    <source>
        <dbReference type="Google" id="ProtNLM"/>
    </source>
</evidence>
<gene>
    <name evidence="2" type="ORF">RJ639_045019</name>
</gene>
<dbReference type="PANTHER" id="PTHR13413:SF0">
    <property type="entry name" value="YLP MOTIF-CONTAINING PROTEIN 1"/>
    <property type="match status" value="1"/>
</dbReference>
<reference evidence="2" key="1">
    <citation type="submission" date="2022-12" db="EMBL/GenBank/DDBJ databases">
        <title>Draft genome assemblies for two species of Escallonia (Escalloniales).</title>
        <authorList>
            <person name="Chanderbali A."/>
            <person name="Dervinis C."/>
            <person name="Anghel I."/>
            <person name="Soltis D."/>
            <person name="Soltis P."/>
            <person name="Zapata F."/>
        </authorList>
    </citation>
    <scope>NUCLEOTIDE SEQUENCE</scope>
    <source>
        <strain evidence="2">UCBG64.0493</strain>
        <tissue evidence="2">Leaf</tissue>
    </source>
</reference>
<feature type="compositionally biased region" description="Polar residues" evidence="1">
    <location>
        <begin position="251"/>
        <end position="269"/>
    </location>
</feature>
<dbReference type="EMBL" id="JAVXUP010000623">
    <property type="protein sequence ID" value="KAK3023999.1"/>
    <property type="molecule type" value="Genomic_DNA"/>
</dbReference>
<accession>A0AA89B0C9</accession>
<dbReference type="GO" id="GO:0005634">
    <property type="term" value="C:nucleus"/>
    <property type="evidence" value="ECO:0007669"/>
    <property type="project" value="InterPro"/>
</dbReference>
<dbReference type="AlphaFoldDB" id="A0AA89B0C9"/>
<comment type="caution">
    <text evidence="2">The sequence shown here is derived from an EMBL/GenBank/DDBJ whole genome shotgun (WGS) entry which is preliminary data.</text>
</comment>